<evidence type="ECO:0000256" key="3">
    <source>
        <dbReference type="ARBA" id="ARBA00022676"/>
    </source>
</evidence>
<comment type="subcellular location">
    <subcellularLocation>
        <location evidence="1">Cell membrane</location>
    </subcellularLocation>
</comment>
<name>A0A562Q5U9_9FLAO</name>
<dbReference type="Pfam" id="PF00535">
    <property type="entry name" value="Glycos_transf_2"/>
    <property type="match status" value="1"/>
</dbReference>
<keyword evidence="5" id="KW-0472">Membrane</keyword>
<dbReference type="InterPro" id="IPR026461">
    <property type="entry name" value="Trfase_2_rSAM/seldom_assoc"/>
</dbReference>
<evidence type="ECO:0000256" key="4">
    <source>
        <dbReference type="ARBA" id="ARBA00022679"/>
    </source>
</evidence>
<feature type="domain" description="Glycosyltransferase 2-like" evidence="6">
    <location>
        <begin position="4"/>
        <end position="128"/>
    </location>
</feature>
<evidence type="ECO:0000256" key="2">
    <source>
        <dbReference type="ARBA" id="ARBA00022475"/>
    </source>
</evidence>
<evidence type="ECO:0000313" key="7">
    <source>
        <dbReference type="EMBL" id="RDI58301.1"/>
    </source>
</evidence>
<dbReference type="Proteomes" id="UP000321392">
    <property type="component" value="Unassembled WGS sequence"/>
</dbReference>
<organism evidence="8 10">
    <name type="scientific">Flavobacterium glaciei</name>
    <dbReference type="NCBI Taxonomy" id="386300"/>
    <lineage>
        <taxon>Bacteria</taxon>
        <taxon>Pseudomonadati</taxon>
        <taxon>Bacteroidota</taxon>
        <taxon>Flavobacteriia</taxon>
        <taxon>Flavobacteriales</taxon>
        <taxon>Flavobacteriaceae</taxon>
        <taxon>Flavobacterium</taxon>
    </lineage>
</organism>
<accession>A0A562Q5U9</accession>
<dbReference type="Gene3D" id="3.90.550.10">
    <property type="entry name" value="Spore Coat Polysaccharide Biosynthesis Protein SpsA, Chain A"/>
    <property type="match status" value="1"/>
</dbReference>
<dbReference type="InterPro" id="IPR001173">
    <property type="entry name" value="Glyco_trans_2-like"/>
</dbReference>
<gene>
    <name evidence="7" type="ORF">DFR66_101229</name>
    <name evidence="8" type="ORF">IQ02_00227</name>
</gene>
<dbReference type="PANTHER" id="PTHR43646">
    <property type="entry name" value="GLYCOSYLTRANSFERASE"/>
    <property type="match status" value="1"/>
</dbReference>
<keyword evidence="2" id="KW-1003">Cell membrane</keyword>
<evidence type="ECO:0000313" key="8">
    <source>
        <dbReference type="EMBL" id="TWI52088.1"/>
    </source>
</evidence>
<reference evidence="7 9" key="2">
    <citation type="submission" date="2018-07" db="EMBL/GenBank/DDBJ databases">
        <title>Genomic Encyclopedia of Type Strains, Phase IV (KMG-IV): sequencing the most valuable type-strain genomes for metagenomic binning, comparative biology and taxonomic classification.</title>
        <authorList>
            <person name="Goeker M."/>
        </authorList>
    </citation>
    <scope>NUCLEOTIDE SEQUENCE [LARGE SCALE GENOMIC DNA]</scope>
    <source>
        <strain evidence="7 9">DSM 19728</strain>
    </source>
</reference>
<evidence type="ECO:0000313" key="9">
    <source>
        <dbReference type="Proteomes" id="UP000254518"/>
    </source>
</evidence>
<dbReference type="GO" id="GO:0005886">
    <property type="term" value="C:plasma membrane"/>
    <property type="evidence" value="ECO:0007669"/>
    <property type="project" value="UniProtKB-SubCell"/>
</dbReference>
<dbReference type="AlphaFoldDB" id="A0A562Q5U9"/>
<keyword evidence="3" id="KW-0328">Glycosyltransferase</keyword>
<proteinExistence type="predicted"/>
<dbReference type="CDD" id="cd02522">
    <property type="entry name" value="GT_2_like_a"/>
    <property type="match status" value="1"/>
</dbReference>
<dbReference type="PANTHER" id="PTHR43646:SF2">
    <property type="entry name" value="GLYCOSYLTRANSFERASE 2-LIKE DOMAIN-CONTAINING PROTEIN"/>
    <property type="match status" value="1"/>
</dbReference>
<keyword evidence="9" id="KW-1185">Reference proteome</keyword>
<dbReference type="OrthoDB" id="9810303at2"/>
<reference evidence="8 10" key="1">
    <citation type="journal article" date="2015" name="Stand. Genomic Sci.">
        <title>Genomic Encyclopedia of Bacterial and Archaeal Type Strains, Phase III: the genomes of soil and plant-associated and newly described type strains.</title>
        <authorList>
            <person name="Whitman W.B."/>
            <person name="Woyke T."/>
            <person name="Klenk H.P."/>
            <person name="Zhou Y."/>
            <person name="Lilburn T.G."/>
            <person name="Beck B.J."/>
            <person name="De Vos P."/>
            <person name="Vandamme P."/>
            <person name="Eisen J.A."/>
            <person name="Garrity G."/>
            <person name="Hugenholtz P."/>
            <person name="Kyrpides N.C."/>
        </authorList>
    </citation>
    <scope>NUCLEOTIDE SEQUENCE [LARGE SCALE GENOMIC DNA]</scope>
    <source>
        <strain evidence="8 10">CGMCC 1.5380</strain>
    </source>
</reference>
<dbReference type="RefSeq" id="WP_114753017.1">
    <property type="nucleotide sequence ID" value="NZ_QQBA01000001.1"/>
</dbReference>
<comment type="caution">
    <text evidence="8">The sequence shown here is derived from an EMBL/GenBank/DDBJ whole genome shotgun (WGS) entry which is preliminary data.</text>
</comment>
<dbReference type="SUPFAM" id="SSF53448">
    <property type="entry name" value="Nucleotide-diphospho-sugar transferases"/>
    <property type="match status" value="1"/>
</dbReference>
<keyword evidence="4 8" id="KW-0808">Transferase</keyword>
<evidence type="ECO:0000313" key="10">
    <source>
        <dbReference type="Proteomes" id="UP000321392"/>
    </source>
</evidence>
<evidence type="ECO:0000256" key="1">
    <source>
        <dbReference type="ARBA" id="ARBA00004236"/>
    </source>
</evidence>
<evidence type="ECO:0000256" key="5">
    <source>
        <dbReference type="ARBA" id="ARBA00023136"/>
    </source>
</evidence>
<dbReference type="EMBL" id="VLKX01000001">
    <property type="protein sequence ID" value="TWI52088.1"/>
    <property type="molecule type" value="Genomic_DNA"/>
</dbReference>
<dbReference type="EMBL" id="QQBA01000001">
    <property type="protein sequence ID" value="RDI58301.1"/>
    <property type="molecule type" value="Genomic_DNA"/>
</dbReference>
<protein>
    <submittedName>
        <fullName evidence="8">RSAM/selenodomain-associated transferase 2</fullName>
    </submittedName>
</protein>
<evidence type="ECO:0000259" key="6">
    <source>
        <dbReference type="Pfam" id="PF00535"/>
    </source>
</evidence>
<reference evidence="8" key="3">
    <citation type="submission" date="2019-07" db="EMBL/GenBank/DDBJ databases">
        <authorList>
            <person name="Whitman W."/>
            <person name="Huntemann M."/>
            <person name="Clum A."/>
            <person name="Pillay M."/>
            <person name="Palaniappan K."/>
            <person name="Varghese N."/>
            <person name="Mikhailova N."/>
            <person name="Stamatis D."/>
            <person name="Reddy T."/>
            <person name="Daum C."/>
            <person name="Shapiro N."/>
            <person name="Ivanova N."/>
            <person name="Kyrpides N."/>
            <person name="Woyke T."/>
        </authorList>
    </citation>
    <scope>NUCLEOTIDE SEQUENCE</scope>
    <source>
        <strain evidence="8">CGMCC 1.5380</strain>
    </source>
</reference>
<dbReference type="InterPro" id="IPR029044">
    <property type="entry name" value="Nucleotide-diphossugar_trans"/>
</dbReference>
<sequence length="234" mass="26646">MVISIIIPTYNEALIIENTILHLQKIIPPSNCEIIISDGGSTDDTLQITEKLGVVAVLSPVKGRAGQMNFGVQMASGEVYFFLHADSLPPADCYISLQKAFAQGYNCGSFRTKFDSDSFLLKVNAFFTRFNYLFFRGGDQGIFVTKALWERVGSYKEQMFIMEDYDFIARIWEQGKFKLIPKATMVSARKYTDNTWLTVQLANLKIVRMYKKGASQTDMVTTYKHLLNYRKNAF</sequence>
<dbReference type="GO" id="GO:0016757">
    <property type="term" value="F:glycosyltransferase activity"/>
    <property type="evidence" value="ECO:0007669"/>
    <property type="project" value="UniProtKB-KW"/>
</dbReference>
<dbReference type="NCBIfam" id="TIGR04283">
    <property type="entry name" value="glyco_like_mftF"/>
    <property type="match status" value="1"/>
</dbReference>
<dbReference type="Proteomes" id="UP000254518">
    <property type="component" value="Unassembled WGS sequence"/>
</dbReference>